<evidence type="ECO:0000313" key="3">
    <source>
        <dbReference type="Proteomes" id="UP000316714"/>
    </source>
</evidence>
<dbReference type="Gene3D" id="3.30.1490.300">
    <property type="match status" value="1"/>
</dbReference>
<protein>
    <recommendedName>
        <fullName evidence="4">Competence protein A</fullName>
    </recommendedName>
</protein>
<dbReference type="Gene3D" id="3.30.420.40">
    <property type="match status" value="2"/>
</dbReference>
<dbReference type="EMBL" id="SIHJ01000001">
    <property type="protein sequence ID" value="TWT35155.1"/>
    <property type="molecule type" value="Genomic_DNA"/>
</dbReference>
<sequence length="477" mass="51760">MSQVVAFEFDRQGVRAAVADEADARVSRIAQVDRADIETGEQLADALRSALPDVRWQRATLVAVLAGEQLRCRLLKLPPCPDGELPDMVRMQAVREFALTEHDAVDYVPLTFDAAETRSVLAATVESDDLEMCKAAARALDANLARAVARGSSAAELMTKLDPSLAGGAHLIAVAAPESVDLVLLENGAPSLLRSARAPGDAASQAVVSEARRTAAMAAQQTGRRVDSTHLVGFQAPPGKPDLTELDAVGYLEQHHGLAAEEGVAASKLVGVAAAAISAAQESSPTFDFLHPRRPVVDNSGRRRQVLLAIAAASVVVLGLGFDYSRAWKLKQEISARQDELRDKKNGIEEWAPIREKAAAIDNWLETDVNWLDELERLGRQIRPAPLKTEDFPADTDAHLTQFTATRATQRDQTGGTIDLRAVSRSRYSYDEIEQRLRDDRHQVETTQGTLTAGGGAYDWETQTSLRVEKPTEEELP</sequence>
<dbReference type="Proteomes" id="UP000316714">
    <property type="component" value="Unassembled WGS sequence"/>
</dbReference>
<feature type="region of interest" description="Disordered" evidence="1">
    <location>
        <begin position="444"/>
        <end position="477"/>
    </location>
</feature>
<organism evidence="2 3">
    <name type="scientific">Posidoniimonas corsicana</name>
    <dbReference type="NCBI Taxonomy" id="1938618"/>
    <lineage>
        <taxon>Bacteria</taxon>
        <taxon>Pseudomonadati</taxon>
        <taxon>Planctomycetota</taxon>
        <taxon>Planctomycetia</taxon>
        <taxon>Pirellulales</taxon>
        <taxon>Lacipirellulaceae</taxon>
        <taxon>Posidoniimonas</taxon>
    </lineage>
</organism>
<keyword evidence="3" id="KW-1185">Reference proteome</keyword>
<dbReference type="OrthoDB" id="273477at2"/>
<proteinExistence type="predicted"/>
<reference evidence="2 3" key="1">
    <citation type="submission" date="2019-02" db="EMBL/GenBank/DDBJ databases">
        <title>Deep-cultivation of Planctomycetes and their phenomic and genomic characterization uncovers novel biology.</title>
        <authorList>
            <person name="Wiegand S."/>
            <person name="Jogler M."/>
            <person name="Boedeker C."/>
            <person name="Pinto D."/>
            <person name="Vollmers J."/>
            <person name="Rivas-Marin E."/>
            <person name="Kohn T."/>
            <person name="Peeters S.H."/>
            <person name="Heuer A."/>
            <person name="Rast P."/>
            <person name="Oberbeckmann S."/>
            <person name="Bunk B."/>
            <person name="Jeske O."/>
            <person name="Meyerdierks A."/>
            <person name="Storesund J.E."/>
            <person name="Kallscheuer N."/>
            <person name="Luecker S."/>
            <person name="Lage O.M."/>
            <person name="Pohl T."/>
            <person name="Merkel B.J."/>
            <person name="Hornburger P."/>
            <person name="Mueller R.-W."/>
            <person name="Bruemmer F."/>
            <person name="Labrenz M."/>
            <person name="Spormann A.M."/>
            <person name="Op Den Camp H."/>
            <person name="Overmann J."/>
            <person name="Amann R."/>
            <person name="Jetten M.S.M."/>
            <person name="Mascher T."/>
            <person name="Medema M.H."/>
            <person name="Devos D.P."/>
            <person name="Kaster A.-K."/>
            <person name="Ovreas L."/>
            <person name="Rohde M."/>
            <person name="Galperin M.Y."/>
            <person name="Jogler C."/>
        </authorList>
    </citation>
    <scope>NUCLEOTIDE SEQUENCE [LARGE SCALE GENOMIC DNA]</scope>
    <source>
        <strain evidence="2 3">KOR34</strain>
    </source>
</reference>
<gene>
    <name evidence="2" type="ORF">KOR34_00420</name>
</gene>
<name>A0A5C5VC02_9BACT</name>
<dbReference type="AlphaFoldDB" id="A0A5C5VC02"/>
<accession>A0A5C5VC02</accession>
<comment type="caution">
    <text evidence="2">The sequence shown here is derived from an EMBL/GenBank/DDBJ whole genome shotgun (WGS) entry which is preliminary data.</text>
</comment>
<evidence type="ECO:0008006" key="4">
    <source>
        <dbReference type="Google" id="ProtNLM"/>
    </source>
</evidence>
<dbReference type="RefSeq" id="WP_146561108.1">
    <property type="nucleotide sequence ID" value="NZ_SIHJ01000001.1"/>
</dbReference>
<feature type="compositionally biased region" description="Basic and acidic residues" evidence="1">
    <location>
        <begin position="467"/>
        <end position="477"/>
    </location>
</feature>
<evidence type="ECO:0000313" key="2">
    <source>
        <dbReference type="EMBL" id="TWT35155.1"/>
    </source>
</evidence>
<evidence type="ECO:0000256" key="1">
    <source>
        <dbReference type="SAM" id="MobiDB-lite"/>
    </source>
</evidence>